<evidence type="ECO:0000313" key="3">
    <source>
        <dbReference type="Proteomes" id="UP000049455"/>
    </source>
</evidence>
<keyword evidence="3" id="KW-1185">Reference proteome</keyword>
<evidence type="ECO:0000256" key="1">
    <source>
        <dbReference type="SAM" id="Phobius"/>
    </source>
</evidence>
<keyword evidence="1" id="KW-0812">Transmembrane</keyword>
<accession>A0A0M7BD27</accession>
<dbReference type="Proteomes" id="UP000049455">
    <property type="component" value="Unassembled WGS sequence"/>
</dbReference>
<evidence type="ECO:0000313" key="2">
    <source>
        <dbReference type="EMBL" id="CUH40707.1"/>
    </source>
</evidence>
<reference evidence="2 3" key="1">
    <citation type="submission" date="2015-09" db="EMBL/GenBank/DDBJ databases">
        <authorList>
            <person name="Jackson K.R."/>
            <person name="Lunt B.L."/>
            <person name="Fisher J.N.B."/>
            <person name="Gardner A.V."/>
            <person name="Bailey M.E."/>
            <person name="Deus L.M."/>
            <person name="Earl A.S."/>
            <person name="Gibby P.D."/>
            <person name="Hartmann K.A."/>
            <person name="Liu J.E."/>
            <person name="Manci A.M."/>
            <person name="Nielsen D.A."/>
            <person name="Solomon M.B."/>
            <person name="Breakwell D.P."/>
            <person name="Burnett S.H."/>
            <person name="Grose J.H."/>
        </authorList>
    </citation>
    <scope>NUCLEOTIDE SEQUENCE [LARGE SCALE GENOMIC DNA]</scope>
    <source>
        <strain evidence="2 3">CECT 7799</strain>
    </source>
</reference>
<keyword evidence="1" id="KW-0472">Membrane</keyword>
<dbReference type="PANTHER" id="PTHR38457">
    <property type="entry name" value="REGULATOR ABRB-RELATED"/>
    <property type="match status" value="1"/>
</dbReference>
<feature type="transmembrane region" description="Helical" evidence="1">
    <location>
        <begin position="52"/>
        <end position="71"/>
    </location>
</feature>
<organism evidence="2 3">
    <name type="scientific">Jannaschia seosinensis</name>
    <dbReference type="NCBI Taxonomy" id="313367"/>
    <lineage>
        <taxon>Bacteria</taxon>
        <taxon>Pseudomonadati</taxon>
        <taxon>Pseudomonadota</taxon>
        <taxon>Alphaproteobacteria</taxon>
        <taxon>Rhodobacterales</taxon>
        <taxon>Roseobacteraceae</taxon>
        <taxon>Jannaschia</taxon>
    </lineage>
</organism>
<dbReference type="STRING" id="313367.JSE7799_03442"/>
<dbReference type="EMBL" id="CYPR01000228">
    <property type="protein sequence ID" value="CUH40707.1"/>
    <property type="molecule type" value="Genomic_DNA"/>
</dbReference>
<feature type="transmembrane region" description="Helical" evidence="1">
    <location>
        <begin position="112"/>
        <end position="130"/>
    </location>
</feature>
<keyword evidence="1" id="KW-1133">Transmembrane helix</keyword>
<feature type="transmembrane region" description="Helical" evidence="1">
    <location>
        <begin position="142"/>
        <end position="161"/>
    </location>
</feature>
<feature type="transmembrane region" description="Helical" evidence="1">
    <location>
        <begin position="78"/>
        <end position="100"/>
    </location>
</feature>
<dbReference type="Pfam" id="PF05145">
    <property type="entry name" value="AbrB"/>
    <property type="match status" value="1"/>
</dbReference>
<dbReference type="AlphaFoldDB" id="A0A0M7BD27"/>
<sequence length="215" mass="21938">MLLFGEEAGGEPRALSLLHATRVLLIVAIVPTVLTLTQGVNLTGAPGAPVTALPPGELAAMVAAGLVGWRAAKAVGRFGASILGPMIAAAALSLGGVIAHRPPAEAIQAAKFFIGIVVGVKYSGITLAEVRRFLLAGLGHGAILAVLAVIFAEVVLLAGLAPPLDAFLAFSPGGQAEMAVIVIMAEADVAYIVVHHVARIVLVITCAPLVFRWLR</sequence>
<proteinExistence type="predicted"/>
<dbReference type="GO" id="GO:0010468">
    <property type="term" value="P:regulation of gene expression"/>
    <property type="evidence" value="ECO:0007669"/>
    <property type="project" value="InterPro"/>
</dbReference>
<feature type="transmembrane region" description="Helical" evidence="1">
    <location>
        <begin position="23"/>
        <end position="40"/>
    </location>
</feature>
<dbReference type="PANTHER" id="PTHR38457:SF1">
    <property type="entry name" value="REGULATOR ABRB-RELATED"/>
    <property type="match status" value="1"/>
</dbReference>
<dbReference type="InterPro" id="IPR007820">
    <property type="entry name" value="AbrB_fam"/>
</dbReference>
<name>A0A0M7BD27_9RHOB</name>
<feature type="transmembrane region" description="Helical" evidence="1">
    <location>
        <begin position="189"/>
        <end position="211"/>
    </location>
</feature>
<dbReference type="GO" id="GO:0016020">
    <property type="term" value="C:membrane"/>
    <property type="evidence" value="ECO:0007669"/>
    <property type="project" value="InterPro"/>
</dbReference>
<protein>
    <submittedName>
        <fullName evidence="2">Membrane protein AbrB duplication</fullName>
    </submittedName>
</protein>
<gene>
    <name evidence="2" type="ORF">JSE7799_03442</name>
</gene>